<evidence type="ECO:0000313" key="1">
    <source>
        <dbReference type="EMBL" id="PVU93551.1"/>
    </source>
</evidence>
<evidence type="ECO:0000313" key="2">
    <source>
        <dbReference type="Proteomes" id="UP000245383"/>
    </source>
</evidence>
<dbReference type="EMBL" id="MBFR01000124">
    <property type="protein sequence ID" value="PVU93551.1"/>
    <property type="molecule type" value="Genomic_DNA"/>
</dbReference>
<keyword evidence="2" id="KW-1185">Reference proteome</keyword>
<name>A0A2T9YMK0_9FUNG</name>
<evidence type="ECO:0008006" key="3">
    <source>
        <dbReference type="Google" id="ProtNLM"/>
    </source>
</evidence>
<dbReference type="Proteomes" id="UP000245383">
    <property type="component" value="Unassembled WGS sequence"/>
</dbReference>
<protein>
    <recommendedName>
        <fullName evidence="3">Mediator complex subunit 19</fullName>
    </recommendedName>
</protein>
<gene>
    <name evidence="1" type="ORF">BB561_003197</name>
</gene>
<dbReference type="AlphaFoldDB" id="A0A2T9YMK0"/>
<accession>A0A2T9YMK0</accession>
<comment type="caution">
    <text evidence="1">The sequence shown here is derived from an EMBL/GenBank/DDBJ whole genome shotgun (WGS) entry which is preliminary data.</text>
</comment>
<proteinExistence type="predicted"/>
<dbReference type="OrthoDB" id="5592171at2759"/>
<reference evidence="1 2" key="1">
    <citation type="journal article" date="2018" name="MBio">
        <title>Comparative Genomics Reveals the Core Gene Toolbox for the Fungus-Insect Symbiosis.</title>
        <authorList>
            <person name="Wang Y."/>
            <person name="Stata M."/>
            <person name="Wang W."/>
            <person name="Stajich J.E."/>
            <person name="White M.M."/>
            <person name="Moncalvo J.M."/>
        </authorList>
    </citation>
    <scope>NUCLEOTIDE SEQUENCE [LARGE SCALE GENOMIC DNA]</scope>
    <source>
        <strain evidence="1 2">SWE-8-4</strain>
    </source>
</reference>
<sequence length="181" mass="20578">MQTDALTALKSENVIVKQIPSISGRQDLLTAYGLSSFYEKYALPYVVPTTSSDKKVSEIPNLYDKYLSNITGQVKYESNTLLRSLVFSEPKNKFENLPTLSRQAIANAFRLKPGPIDGIDTELLTWPKKHIKPSKVEEPQPRVLKRNQIHEKDCVSDYLYDDMRISKKQRVGLESTTVLVD</sequence>
<organism evidence="1 2">
    <name type="scientific">Smittium simulii</name>
    <dbReference type="NCBI Taxonomy" id="133385"/>
    <lineage>
        <taxon>Eukaryota</taxon>
        <taxon>Fungi</taxon>
        <taxon>Fungi incertae sedis</taxon>
        <taxon>Zoopagomycota</taxon>
        <taxon>Kickxellomycotina</taxon>
        <taxon>Harpellomycetes</taxon>
        <taxon>Harpellales</taxon>
        <taxon>Legeriomycetaceae</taxon>
        <taxon>Smittium</taxon>
    </lineage>
</organism>